<dbReference type="PANTHER" id="PTHR33336">
    <property type="entry name" value="QUINOL MONOOXYGENASE YGIN-RELATED"/>
    <property type="match status" value="1"/>
</dbReference>
<keyword evidence="3" id="KW-1185">Reference proteome</keyword>
<name>A0A1H4E4L3_9RHOB</name>
<dbReference type="OrthoDB" id="9812754at2"/>
<dbReference type="InterPro" id="IPR007138">
    <property type="entry name" value="ABM_dom"/>
</dbReference>
<accession>A0A1H4E4L3</accession>
<organism evidence="2 3">
    <name type="scientific">Rubrimonas cliftonensis</name>
    <dbReference type="NCBI Taxonomy" id="89524"/>
    <lineage>
        <taxon>Bacteria</taxon>
        <taxon>Pseudomonadati</taxon>
        <taxon>Pseudomonadota</taxon>
        <taxon>Alphaproteobacteria</taxon>
        <taxon>Rhodobacterales</taxon>
        <taxon>Paracoccaceae</taxon>
        <taxon>Rubrimonas</taxon>
    </lineage>
</organism>
<reference evidence="2 3" key="1">
    <citation type="submission" date="2016-10" db="EMBL/GenBank/DDBJ databases">
        <authorList>
            <person name="de Groot N.N."/>
        </authorList>
    </citation>
    <scope>NUCLEOTIDE SEQUENCE [LARGE SCALE GENOMIC DNA]</scope>
    <source>
        <strain evidence="2 3">DSM 15345</strain>
    </source>
</reference>
<dbReference type="InterPro" id="IPR050744">
    <property type="entry name" value="AI-2_Isomerase_LsrG"/>
</dbReference>
<feature type="domain" description="ABM" evidence="1">
    <location>
        <begin position="2"/>
        <end position="95"/>
    </location>
</feature>
<dbReference type="AlphaFoldDB" id="A0A1H4E4L3"/>
<dbReference type="GO" id="GO:0004497">
    <property type="term" value="F:monooxygenase activity"/>
    <property type="evidence" value="ECO:0007669"/>
    <property type="project" value="UniProtKB-KW"/>
</dbReference>
<sequence>MFCVTVEFTIDPGRRDAFLARMKRQADASLSLEPGCRVFEVWVEDARPDEVRLHEVYDDAAAFEAHLASVHFNSFAADIGPMVRERRLLTWSRRL</sequence>
<keyword evidence="2" id="KW-0503">Monooxygenase</keyword>
<dbReference type="GO" id="GO:0005829">
    <property type="term" value="C:cytosol"/>
    <property type="evidence" value="ECO:0007669"/>
    <property type="project" value="TreeGrafter"/>
</dbReference>
<keyword evidence="2" id="KW-0560">Oxidoreductase</keyword>
<gene>
    <name evidence="2" type="ORF">SAMN05444370_11242</name>
</gene>
<dbReference type="PROSITE" id="PS51725">
    <property type="entry name" value="ABM"/>
    <property type="match status" value="1"/>
</dbReference>
<dbReference type="PANTHER" id="PTHR33336:SF3">
    <property type="entry name" value="ABM DOMAIN-CONTAINING PROTEIN"/>
    <property type="match status" value="1"/>
</dbReference>
<dbReference type="EMBL" id="FNQM01000012">
    <property type="protein sequence ID" value="SEA79856.1"/>
    <property type="molecule type" value="Genomic_DNA"/>
</dbReference>
<dbReference type="STRING" id="89524.SAMN05444370_11242"/>
<evidence type="ECO:0000313" key="3">
    <source>
        <dbReference type="Proteomes" id="UP000198703"/>
    </source>
</evidence>
<dbReference type="InterPro" id="IPR011008">
    <property type="entry name" value="Dimeric_a/b-barrel"/>
</dbReference>
<dbReference type="Pfam" id="PF03992">
    <property type="entry name" value="ABM"/>
    <property type="match status" value="1"/>
</dbReference>
<protein>
    <submittedName>
        <fullName evidence="2">Quinol monooxygenase YgiN</fullName>
    </submittedName>
</protein>
<dbReference type="SUPFAM" id="SSF54909">
    <property type="entry name" value="Dimeric alpha+beta barrel"/>
    <property type="match status" value="1"/>
</dbReference>
<evidence type="ECO:0000313" key="2">
    <source>
        <dbReference type="EMBL" id="SEA79856.1"/>
    </source>
</evidence>
<dbReference type="Gene3D" id="3.30.70.100">
    <property type="match status" value="1"/>
</dbReference>
<dbReference type="Proteomes" id="UP000198703">
    <property type="component" value="Unassembled WGS sequence"/>
</dbReference>
<evidence type="ECO:0000259" key="1">
    <source>
        <dbReference type="PROSITE" id="PS51725"/>
    </source>
</evidence>
<proteinExistence type="predicted"/>